<gene>
    <name evidence="2" type="ORF">JIN85_10535</name>
</gene>
<dbReference type="Proteomes" id="UP000603141">
    <property type="component" value="Unassembled WGS sequence"/>
</dbReference>
<sequence>MNQGEINWEWIPVDDGSKDPTGINWLLDQASRDARIRPEVLATNQGANAARNRGLSLCKADWAKFIDSDDWLGPNMLTTEYEAALKDNTNLIISNCKVILFENNIENLVREHKTFDFNNPLSSAILDGFGHPGAILYEVKRARAIGGWDESLSADQDGDFFARYISGGVCGVYNPHSYSCYREHLGERISTKVKPRSILSRIAAMCWIEQHYQGPDNKILLDKAKCLKWKKIGLLAFECNSEMFAKCTTKIGEYRHQSLFLLFRAMQICNILSIGQLRKIVYFLRVASRRSNPSS</sequence>
<keyword evidence="3" id="KW-1185">Reference proteome</keyword>
<feature type="domain" description="Glycosyltransferase 2-like" evidence="1">
    <location>
        <begin position="2"/>
        <end position="139"/>
    </location>
</feature>
<dbReference type="SUPFAM" id="SSF53448">
    <property type="entry name" value="Nucleotide-diphospho-sugar transferases"/>
    <property type="match status" value="1"/>
</dbReference>
<dbReference type="PANTHER" id="PTHR43685">
    <property type="entry name" value="GLYCOSYLTRANSFERASE"/>
    <property type="match status" value="1"/>
</dbReference>
<dbReference type="PANTHER" id="PTHR43685:SF2">
    <property type="entry name" value="GLYCOSYLTRANSFERASE 2-LIKE DOMAIN-CONTAINING PROTEIN"/>
    <property type="match status" value="1"/>
</dbReference>
<dbReference type="Gene3D" id="3.90.550.10">
    <property type="entry name" value="Spore Coat Polysaccharide Biosynthesis Protein SpsA, Chain A"/>
    <property type="match status" value="1"/>
</dbReference>
<organism evidence="2 3">
    <name type="scientific">Luteolibacter pohnpeiensis</name>
    <dbReference type="NCBI Taxonomy" id="454153"/>
    <lineage>
        <taxon>Bacteria</taxon>
        <taxon>Pseudomonadati</taxon>
        <taxon>Verrucomicrobiota</taxon>
        <taxon>Verrucomicrobiia</taxon>
        <taxon>Verrucomicrobiales</taxon>
        <taxon>Verrucomicrobiaceae</taxon>
        <taxon>Luteolibacter</taxon>
    </lineage>
</organism>
<name>A0A934S7X2_9BACT</name>
<accession>A0A934S7X2</accession>
<reference evidence="2" key="1">
    <citation type="submission" date="2021-01" db="EMBL/GenBank/DDBJ databases">
        <title>Modified the classification status of verrucomicrobia.</title>
        <authorList>
            <person name="Feng X."/>
        </authorList>
    </citation>
    <scope>NUCLEOTIDE SEQUENCE</scope>
    <source>
        <strain evidence="2">KCTC 22041</strain>
    </source>
</reference>
<dbReference type="EMBL" id="JAENIJ010000014">
    <property type="protein sequence ID" value="MBK1882854.1"/>
    <property type="molecule type" value="Genomic_DNA"/>
</dbReference>
<dbReference type="InterPro" id="IPR029044">
    <property type="entry name" value="Nucleotide-diphossugar_trans"/>
</dbReference>
<dbReference type="CDD" id="cd00761">
    <property type="entry name" value="Glyco_tranf_GTA_type"/>
    <property type="match status" value="1"/>
</dbReference>
<dbReference type="InterPro" id="IPR001173">
    <property type="entry name" value="Glyco_trans_2-like"/>
</dbReference>
<evidence type="ECO:0000259" key="1">
    <source>
        <dbReference type="Pfam" id="PF00535"/>
    </source>
</evidence>
<dbReference type="GO" id="GO:0044010">
    <property type="term" value="P:single-species biofilm formation"/>
    <property type="evidence" value="ECO:0007669"/>
    <property type="project" value="TreeGrafter"/>
</dbReference>
<dbReference type="Pfam" id="PF00535">
    <property type="entry name" value="Glycos_transf_2"/>
    <property type="match status" value="1"/>
</dbReference>
<proteinExistence type="predicted"/>
<protein>
    <submittedName>
        <fullName evidence="2">Glycosyltransferase family 2 protein</fullName>
    </submittedName>
</protein>
<evidence type="ECO:0000313" key="3">
    <source>
        <dbReference type="Proteomes" id="UP000603141"/>
    </source>
</evidence>
<dbReference type="InterPro" id="IPR050834">
    <property type="entry name" value="Glycosyltransf_2"/>
</dbReference>
<comment type="caution">
    <text evidence="2">The sequence shown here is derived from an EMBL/GenBank/DDBJ whole genome shotgun (WGS) entry which is preliminary data.</text>
</comment>
<evidence type="ECO:0000313" key="2">
    <source>
        <dbReference type="EMBL" id="MBK1882854.1"/>
    </source>
</evidence>
<dbReference type="AlphaFoldDB" id="A0A934S7X2"/>